<gene>
    <name evidence="1" type="ORF">Syun_013980</name>
</gene>
<proteinExistence type="predicted"/>
<evidence type="ECO:0000313" key="1">
    <source>
        <dbReference type="EMBL" id="KAK9134650.1"/>
    </source>
</evidence>
<dbReference type="EMBL" id="JBBNAF010000006">
    <property type="protein sequence ID" value="KAK9134650.1"/>
    <property type="molecule type" value="Genomic_DNA"/>
</dbReference>
<sequence length="82" mass="9331">MVNACFNLKIDANYCIIVVARYFWWFGISLRGKSRVDGLGKGHGERIHRILEIKTLGFDPVSALMAFLSSLITLQKIKENVF</sequence>
<dbReference type="AlphaFoldDB" id="A0AAP0PBC7"/>
<keyword evidence="2" id="KW-1185">Reference proteome</keyword>
<accession>A0AAP0PBC7</accession>
<comment type="caution">
    <text evidence="1">The sequence shown here is derived from an EMBL/GenBank/DDBJ whole genome shotgun (WGS) entry which is preliminary data.</text>
</comment>
<name>A0AAP0PBC7_9MAGN</name>
<dbReference type="Proteomes" id="UP001420932">
    <property type="component" value="Unassembled WGS sequence"/>
</dbReference>
<protein>
    <submittedName>
        <fullName evidence="1">Uncharacterized protein</fullName>
    </submittedName>
</protein>
<evidence type="ECO:0000313" key="2">
    <source>
        <dbReference type="Proteomes" id="UP001420932"/>
    </source>
</evidence>
<reference evidence="1 2" key="1">
    <citation type="submission" date="2024-01" db="EMBL/GenBank/DDBJ databases">
        <title>Genome assemblies of Stephania.</title>
        <authorList>
            <person name="Yang L."/>
        </authorList>
    </citation>
    <scope>NUCLEOTIDE SEQUENCE [LARGE SCALE GENOMIC DNA]</scope>
    <source>
        <strain evidence="1">YNDBR</strain>
        <tissue evidence="1">Leaf</tissue>
    </source>
</reference>
<organism evidence="1 2">
    <name type="scientific">Stephania yunnanensis</name>
    <dbReference type="NCBI Taxonomy" id="152371"/>
    <lineage>
        <taxon>Eukaryota</taxon>
        <taxon>Viridiplantae</taxon>
        <taxon>Streptophyta</taxon>
        <taxon>Embryophyta</taxon>
        <taxon>Tracheophyta</taxon>
        <taxon>Spermatophyta</taxon>
        <taxon>Magnoliopsida</taxon>
        <taxon>Ranunculales</taxon>
        <taxon>Menispermaceae</taxon>
        <taxon>Menispermoideae</taxon>
        <taxon>Cissampelideae</taxon>
        <taxon>Stephania</taxon>
    </lineage>
</organism>